<dbReference type="STRING" id="1465490.SAMN05444277_103177"/>
<protein>
    <recommendedName>
        <fullName evidence="3">Ferric uptake regulator family protein</fullName>
    </recommendedName>
</protein>
<organism evidence="1 2">
    <name type="scientific">Parafilimonas terrae</name>
    <dbReference type="NCBI Taxonomy" id="1465490"/>
    <lineage>
        <taxon>Bacteria</taxon>
        <taxon>Pseudomonadati</taxon>
        <taxon>Bacteroidota</taxon>
        <taxon>Chitinophagia</taxon>
        <taxon>Chitinophagales</taxon>
        <taxon>Chitinophagaceae</taxon>
        <taxon>Parafilimonas</taxon>
    </lineage>
</organism>
<evidence type="ECO:0000313" key="1">
    <source>
        <dbReference type="EMBL" id="SFP92420.1"/>
    </source>
</evidence>
<evidence type="ECO:0000313" key="2">
    <source>
        <dbReference type="Proteomes" id="UP000199031"/>
    </source>
</evidence>
<sequence length="124" mass="14992">MQFRACYRAFLFEKAIKSFNRKRDFKLNQSLIYVLIICKQLSDRCSLITASVITEKLKSLNIPLRSRQVYQYVELLEKEGFLKSKKTIYRKLETKYYLVEPELTITLANFEKHFRKTRLYSKQF</sequence>
<accession>A0A1I5UAV9</accession>
<dbReference type="Proteomes" id="UP000199031">
    <property type="component" value="Unassembled WGS sequence"/>
</dbReference>
<gene>
    <name evidence="1" type="ORF">SAMN05444277_103177</name>
</gene>
<evidence type="ECO:0008006" key="3">
    <source>
        <dbReference type="Google" id="ProtNLM"/>
    </source>
</evidence>
<keyword evidence="2" id="KW-1185">Reference proteome</keyword>
<name>A0A1I5UAV9_9BACT</name>
<reference evidence="1 2" key="1">
    <citation type="submission" date="2016-10" db="EMBL/GenBank/DDBJ databases">
        <authorList>
            <person name="de Groot N.N."/>
        </authorList>
    </citation>
    <scope>NUCLEOTIDE SEQUENCE [LARGE SCALE GENOMIC DNA]</scope>
    <source>
        <strain evidence="1 2">DSM 28286</strain>
    </source>
</reference>
<dbReference type="AlphaFoldDB" id="A0A1I5UAV9"/>
<dbReference type="EMBL" id="FOXQ01000003">
    <property type="protein sequence ID" value="SFP92420.1"/>
    <property type="molecule type" value="Genomic_DNA"/>
</dbReference>
<proteinExistence type="predicted"/>